<dbReference type="SMART" id="SM00477">
    <property type="entry name" value="NUC"/>
    <property type="match status" value="1"/>
</dbReference>
<dbReference type="InterPro" id="IPR044925">
    <property type="entry name" value="His-Me_finger_sf"/>
</dbReference>
<protein>
    <submittedName>
        <fullName evidence="3">DNA/RNA non-specific endonuclease</fullName>
    </submittedName>
</protein>
<evidence type="ECO:0000313" key="3">
    <source>
        <dbReference type="EMBL" id="PSX03955.1"/>
    </source>
</evidence>
<dbReference type="InterPro" id="IPR020821">
    <property type="entry name" value="ENPP1-3/EXOG-like_nuc-like"/>
</dbReference>
<dbReference type="SUPFAM" id="SSF54060">
    <property type="entry name" value="His-Me finger endonucleases"/>
    <property type="match status" value="1"/>
</dbReference>
<dbReference type="InterPro" id="IPR001604">
    <property type="entry name" value="Endo_G_ENPP1-like_dom"/>
</dbReference>
<keyword evidence="3" id="KW-0378">Hydrolase</keyword>
<dbReference type="InterPro" id="IPR044929">
    <property type="entry name" value="DNA/RNA_non-sp_Endonuclease_sf"/>
</dbReference>
<dbReference type="RefSeq" id="WP_045152810.1">
    <property type="nucleotide sequence ID" value="NZ_JZSW01000007.1"/>
</dbReference>
<dbReference type="PANTHER" id="PTHR13966:SF5">
    <property type="entry name" value="ENDONUCLEASE G, MITOCHONDRIAL"/>
    <property type="match status" value="1"/>
</dbReference>
<keyword evidence="3" id="KW-0255">Endonuclease</keyword>
<name>A0ABX5GZJ4_PHOAN</name>
<dbReference type="Gene3D" id="3.40.570.10">
    <property type="entry name" value="Extracellular Endonuclease, subunit A"/>
    <property type="match status" value="1"/>
</dbReference>
<reference evidence="3 4" key="1">
    <citation type="submission" date="2018-01" db="EMBL/GenBank/DDBJ databases">
        <title>Whole genome sequencing of Histamine producing bacteria.</title>
        <authorList>
            <person name="Butler K."/>
        </authorList>
    </citation>
    <scope>NUCLEOTIDE SEQUENCE [LARGE SCALE GENOMIC DNA]</scope>
    <source>
        <strain evidence="3 4">A6-1</strain>
    </source>
</reference>
<proteinExistence type="predicted"/>
<dbReference type="EMBL" id="PYOU01000027">
    <property type="protein sequence ID" value="PSX03955.1"/>
    <property type="molecule type" value="Genomic_DNA"/>
</dbReference>
<dbReference type="PANTHER" id="PTHR13966">
    <property type="entry name" value="ENDONUCLEASE RELATED"/>
    <property type="match status" value="1"/>
</dbReference>
<feature type="domain" description="DNA/RNA non-specific endonuclease/pyrophosphatase/phosphodiesterase" evidence="2">
    <location>
        <begin position="34"/>
        <end position="230"/>
    </location>
</feature>
<keyword evidence="4" id="KW-1185">Reference proteome</keyword>
<comment type="caution">
    <text evidence="3">The sequence shown here is derived from an EMBL/GenBank/DDBJ whole genome shotgun (WGS) entry which is preliminary data.</text>
</comment>
<dbReference type="SMART" id="SM00892">
    <property type="entry name" value="Endonuclease_NS"/>
    <property type="match status" value="1"/>
</dbReference>
<sequence length="250" mass="28808">MKKILTLCVALSFQIQAQVQSKETQPSSNIKERQYTGFRLIMDCSLRAPVLFEQVISRDNSKLHHRSSYFLDPGFDADCQQRSVGQYKESFKRIAYTRGQLVAPESIDITKNVAMEAFNITNVIPMSTTLKDGGWKFTNEFQECERDISDILVVGGAIYNNKQNDIFRLSHGVATPDYLWKVVFFSDKHAAWLFPNNNYPTYKNANNYLVPLSKIEKMTGYRVFGKQVDKDYVPSERFVTVKRKPRCNLT</sequence>
<dbReference type="InterPro" id="IPR040255">
    <property type="entry name" value="Non-specific_endonuclease"/>
</dbReference>
<evidence type="ECO:0000259" key="2">
    <source>
        <dbReference type="SMART" id="SM00892"/>
    </source>
</evidence>
<dbReference type="GO" id="GO:0004519">
    <property type="term" value="F:endonuclease activity"/>
    <property type="evidence" value="ECO:0007669"/>
    <property type="project" value="UniProtKB-KW"/>
</dbReference>
<evidence type="ECO:0000313" key="4">
    <source>
        <dbReference type="Proteomes" id="UP000240989"/>
    </source>
</evidence>
<dbReference type="Pfam" id="PF01223">
    <property type="entry name" value="Endonuclease_NS"/>
    <property type="match status" value="1"/>
</dbReference>
<evidence type="ECO:0000259" key="1">
    <source>
        <dbReference type="SMART" id="SM00477"/>
    </source>
</evidence>
<keyword evidence="3" id="KW-0540">Nuclease</keyword>
<feature type="domain" description="ENPP1-3/EXOG-like endonuclease/phosphodiesterase" evidence="1">
    <location>
        <begin position="35"/>
        <end position="230"/>
    </location>
</feature>
<accession>A0ABX5GZJ4</accession>
<organism evidence="3 4">
    <name type="scientific">Photobacterium angustum</name>
    <dbReference type="NCBI Taxonomy" id="661"/>
    <lineage>
        <taxon>Bacteria</taxon>
        <taxon>Pseudomonadati</taxon>
        <taxon>Pseudomonadota</taxon>
        <taxon>Gammaproteobacteria</taxon>
        <taxon>Vibrionales</taxon>
        <taxon>Vibrionaceae</taxon>
        <taxon>Photobacterium</taxon>
    </lineage>
</organism>
<gene>
    <name evidence="3" type="ORF">C0W27_20900</name>
</gene>
<dbReference type="Proteomes" id="UP000240989">
    <property type="component" value="Unassembled WGS sequence"/>
</dbReference>